<dbReference type="STRING" id="1173022.Cri9333_2750"/>
<evidence type="ECO:0000256" key="1">
    <source>
        <dbReference type="ARBA" id="ARBA00014069"/>
    </source>
</evidence>
<keyword evidence="6" id="KW-1185">Reference proteome</keyword>
<dbReference type="HOGENOM" id="CLU_586254_0_0_3"/>
<feature type="compositionally biased region" description="Acidic residues" evidence="3">
    <location>
        <begin position="57"/>
        <end position="77"/>
    </location>
</feature>
<evidence type="ECO:0000313" key="5">
    <source>
        <dbReference type="EMBL" id="AFZ13600.1"/>
    </source>
</evidence>
<protein>
    <recommendedName>
        <fullName evidence="1">Replication origin-binding protein</fullName>
    </recommendedName>
</protein>
<dbReference type="InterPro" id="IPR014001">
    <property type="entry name" value="Helicase_ATP-bd"/>
</dbReference>
<dbReference type="KEGG" id="cep:Cri9333_2750"/>
<feature type="domain" description="Helicase ATP-binding" evidence="4">
    <location>
        <begin position="219"/>
        <end position="375"/>
    </location>
</feature>
<feature type="region of interest" description="Disordered" evidence="3">
    <location>
        <begin position="53"/>
        <end position="77"/>
    </location>
</feature>
<gene>
    <name evidence="5" type="ORF">Cri9333_2750</name>
</gene>
<accession>K9W2G6</accession>
<dbReference type="SUPFAM" id="SSF52540">
    <property type="entry name" value="P-loop containing nucleoside triphosphate hydrolases"/>
    <property type="match status" value="1"/>
</dbReference>
<dbReference type="RefSeq" id="WP_015203710.1">
    <property type="nucleotide sequence ID" value="NC_019753.1"/>
</dbReference>
<dbReference type="InterPro" id="IPR003450">
    <property type="entry name" value="Replication_origin-bd"/>
</dbReference>
<evidence type="ECO:0000259" key="4">
    <source>
        <dbReference type="PROSITE" id="PS51192"/>
    </source>
</evidence>
<keyword evidence="2" id="KW-0235">DNA replication</keyword>
<dbReference type="AlphaFoldDB" id="K9W2G6"/>
<dbReference type="Pfam" id="PF02399">
    <property type="entry name" value="Herpes_ori_bp"/>
    <property type="match status" value="1"/>
</dbReference>
<dbReference type="InterPro" id="IPR027417">
    <property type="entry name" value="P-loop_NTPase"/>
</dbReference>
<reference evidence="5 6" key="1">
    <citation type="submission" date="2012-06" db="EMBL/GenBank/DDBJ databases">
        <title>Finished chromosome of genome of Crinalium epipsammum PCC 9333.</title>
        <authorList>
            <consortium name="US DOE Joint Genome Institute"/>
            <person name="Gugger M."/>
            <person name="Coursin T."/>
            <person name="Rippka R."/>
            <person name="Tandeau De Marsac N."/>
            <person name="Huntemann M."/>
            <person name="Wei C.-L."/>
            <person name="Han J."/>
            <person name="Detter J.C."/>
            <person name="Han C."/>
            <person name="Tapia R."/>
            <person name="Davenport K."/>
            <person name="Daligault H."/>
            <person name="Erkkila T."/>
            <person name="Gu W."/>
            <person name="Munk A.C.C."/>
            <person name="Teshima H."/>
            <person name="Xu Y."/>
            <person name="Chain P."/>
            <person name="Chen A."/>
            <person name="Krypides N."/>
            <person name="Mavromatis K."/>
            <person name="Markowitz V."/>
            <person name="Szeto E."/>
            <person name="Ivanova N."/>
            <person name="Mikhailova N."/>
            <person name="Ovchinnikova G."/>
            <person name="Pagani I."/>
            <person name="Pati A."/>
            <person name="Goodwin L."/>
            <person name="Peters L."/>
            <person name="Pitluck S."/>
            <person name="Woyke T."/>
            <person name="Kerfeld C."/>
        </authorList>
    </citation>
    <scope>NUCLEOTIDE SEQUENCE [LARGE SCALE GENOMIC DNA]</scope>
    <source>
        <strain evidence="5 6">PCC 9333</strain>
    </source>
</reference>
<dbReference type="Proteomes" id="UP000010472">
    <property type="component" value="Chromosome"/>
</dbReference>
<sequence>MLTQKTALEFDEVLDFSPRDRFDHIEKLPPEKLEAILSGELDLVSAIQEILDAPDKEFEDPEPTLDSEDYEDLGSEPGEDVSLADIKHRLLEFKHEIKPLTKHGSKSYQKVLEKALTDIYSDQRVGSYHSTQAKVAASLGHWLLSGVDLKELQQKLVTASLSAEYEAKCGALSGDPSGRINRGLWRGLNRAIANLPKPQLAKLQATADSTIDLASGEYIQPSFNNRINLVQANQGTGKTQSLAQYFSANGDKAIFITPRQSLSLDQSQRLGLTMYDQKNAREWATSHRLTLCLDSIHKLDFVYLAANPYTLVLDEIDQLLIHLTGKTDLRRHRCETQKALNWLILHAKKVIGLSADMPVFVVDYIAKLVNIEDIHLTRYSGQPKPKTFVNWGENTAEMLDEAINRINQGENIAIACSLKNSKKGEAANVIADLISKRCPRVKCHLITSDEGKEALKTDINKFLEAE</sequence>
<dbReference type="GO" id="GO:0003688">
    <property type="term" value="F:DNA replication origin binding"/>
    <property type="evidence" value="ECO:0007669"/>
    <property type="project" value="InterPro"/>
</dbReference>
<evidence type="ECO:0000256" key="2">
    <source>
        <dbReference type="ARBA" id="ARBA00022705"/>
    </source>
</evidence>
<dbReference type="eggNOG" id="COG1061">
    <property type="taxonomic scope" value="Bacteria"/>
</dbReference>
<proteinExistence type="predicted"/>
<evidence type="ECO:0000313" key="6">
    <source>
        <dbReference type="Proteomes" id="UP000010472"/>
    </source>
</evidence>
<dbReference type="EMBL" id="CP003620">
    <property type="protein sequence ID" value="AFZ13600.1"/>
    <property type="molecule type" value="Genomic_DNA"/>
</dbReference>
<name>K9W2G6_9CYAN</name>
<organism evidence="5 6">
    <name type="scientific">Crinalium epipsammum PCC 9333</name>
    <dbReference type="NCBI Taxonomy" id="1173022"/>
    <lineage>
        <taxon>Bacteria</taxon>
        <taxon>Bacillati</taxon>
        <taxon>Cyanobacteriota</taxon>
        <taxon>Cyanophyceae</taxon>
        <taxon>Gomontiellales</taxon>
        <taxon>Gomontiellaceae</taxon>
        <taxon>Crinalium</taxon>
    </lineage>
</organism>
<dbReference type="GO" id="GO:0006260">
    <property type="term" value="P:DNA replication"/>
    <property type="evidence" value="ECO:0007669"/>
    <property type="project" value="UniProtKB-KW"/>
</dbReference>
<dbReference type="OrthoDB" id="333368at2"/>
<evidence type="ECO:0000256" key="3">
    <source>
        <dbReference type="SAM" id="MobiDB-lite"/>
    </source>
</evidence>
<dbReference type="PROSITE" id="PS51192">
    <property type="entry name" value="HELICASE_ATP_BIND_1"/>
    <property type="match status" value="1"/>
</dbReference>
<dbReference type="GO" id="GO:0005524">
    <property type="term" value="F:ATP binding"/>
    <property type="evidence" value="ECO:0007669"/>
    <property type="project" value="InterPro"/>
</dbReference>